<feature type="transmembrane region" description="Helical" evidence="1">
    <location>
        <begin position="78"/>
        <end position="101"/>
    </location>
</feature>
<dbReference type="EMBL" id="VWSH01000001">
    <property type="protein sequence ID" value="KAA5537141.1"/>
    <property type="molecule type" value="Genomic_DNA"/>
</dbReference>
<dbReference type="Pfam" id="PF04608">
    <property type="entry name" value="PgpA"/>
    <property type="match status" value="1"/>
</dbReference>
<dbReference type="Proteomes" id="UP000323632">
    <property type="component" value="Unassembled WGS sequence"/>
</dbReference>
<protein>
    <submittedName>
        <fullName evidence="3">Phosphatidylglycerophosphatase A</fullName>
    </submittedName>
</protein>
<evidence type="ECO:0000256" key="1">
    <source>
        <dbReference type="SAM" id="Phobius"/>
    </source>
</evidence>
<dbReference type="PANTHER" id="PTHR36305">
    <property type="entry name" value="PHOSPHATIDYLGLYCEROPHOSPHATASE A"/>
    <property type="match status" value="1"/>
</dbReference>
<keyword evidence="1" id="KW-0472">Membrane</keyword>
<dbReference type="InterPro" id="IPR036681">
    <property type="entry name" value="PgpA-like_sf"/>
</dbReference>
<keyword evidence="1" id="KW-1133">Transmembrane helix</keyword>
<organism evidence="3 4">
    <name type="scientific">Taibaiella lutea</name>
    <dbReference type="NCBI Taxonomy" id="2608001"/>
    <lineage>
        <taxon>Bacteria</taxon>
        <taxon>Pseudomonadati</taxon>
        <taxon>Bacteroidota</taxon>
        <taxon>Chitinophagia</taxon>
        <taxon>Chitinophagales</taxon>
        <taxon>Chitinophagaceae</taxon>
        <taxon>Taibaiella</taxon>
    </lineage>
</organism>
<evidence type="ECO:0000313" key="3">
    <source>
        <dbReference type="EMBL" id="KAA5537141.1"/>
    </source>
</evidence>
<proteinExistence type="predicted"/>
<keyword evidence="1" id="KW-0812">Transmembrane</keyword>
<dbReference type="RefSeq" id="WP_150031717.1">
    <property type="nucleotide sequence ID" value="NZ_VWSH01000001.1"/>
</dbReference>
<reference evidence="3 4" key="1">
    <citation type="submission" date="2019-09" db="EMBL/GenBank/DDBJ databases">
        <title>Genome sequence and assembly of Taibaiella sp.</title>
        <authorList>
            <person name="Chhetri G."/>
        </authorList>
    </citation>
    <scope>NUCLEOTIDE SEQUENCE [LARGE SCALE GENOMIC DNA]</scope>
    <source>
        <strain evidence="3 4">KVB11</strain>
    </source>
</reference>
<feature type="transmembrane region" description="Helical" evidence="1">
    <location>
        <begin position="122"/>
        <end position="146"/>
    </location>
</feature>
<feature type="transmembrane region" description="Helical" evidence="1">
    <location>
        <begin position="40"/>
        <end position="58"/>
    </location>
</feature>
<name>A0A5M6CPG9_9BACT</name>
<keyword evidence="4" id="KW-1185">Reference proteome</keyword>
<feature type="domain" description="YutG/PgpA" evidence="2">
    <location>
        <begin position="3"/>
        <end position="142"/>
    </location>
</feature>
<comment type="caution">
    <text evidence="3">The sequence shown here is derived from an EMBL/GenBank/DDBJ whole genome shotgun (WGS) entry which is preliminary data.</text>
</comment>
<dbReference type="CDD" id="cd06971">
    <property type="entry name" value="PgpA"/>
    <property type="match status" value="1"/>
</dbReference>
<dbReference type="SUPFAM" id="SSF101307">
    <property type="entry name" value="YutG-like"/>
    <property type="match status" value="1"/>
</dbReference>
<dbReference type="InterPro" id="IPR026037">
    <property type="entry name" value="PgpA"/>
</dbReference>
<evidence type="ECO:0000259" key="2">
    <source>
        <dbReference type="Pfam" id="PF04608"/>
    </source>
</evidence>
<sequence>MKLIASIFGIGYIRKGGGTVAAAFAVLIWWLLFKNIGTDFAVEIGITFLVTALGVWAGNKVEPEWGKDSYRVVIDEVAGMFISLLFIPLDWKWLLTGFVLFRFFDIAKPLYIRRMEAFKGGWGVMLDDVLAGIYANIVLQIIILFVNK</sequence>
<dbReference type="PANTHER" id="PTHR36305:SF1">
    <property type="entry name" value="PHOSPHATIDYLGLYCEROPHOSPHATASE A"/>
    <property type="match status" value="1"/>
</dbReference>
<accession>A0A5M6CPG9</accession>
<gene>
    <name evidence="3" type="ORF">F0919_05570</name>
</gene>
<dbReference type="GO" id="GO:0008962">
    <property type="term" value="F:phosphatidylglycerophosphatase activity"/>
    <property type="evidence" value="ECO:0007669"/>
    <property type="project" value="InterPro"/>
</dbReference>
<feature type="transmembrane region" description="Helical" evidence="1">
    <location>
        <begin position="12"/>
        <end position="33"/>
    </location>
</feature>
<evidence type="ECO:0000313" key="4">
    <source>
        <dbReference type="Proteomes" id="UP000323632"/>
    </source>
</evidence>
<dbReference type="PIRSF" id="PIRSF006162">
    <property type="entry name" value="PgpA"/>
    <property type="match status" value="1"/>
</dbReference>
<dbReference type="GO" id="GO:0006629">
    <property type="term" value="P:lipid metabolic process"/>
    <property type="evidence" value="ECO:0007669"/>
    <property type="project" value="InterPro"/>
</dbReference>
<dbReference type="InterPro" id="IPR007686">
    <property type="entry name" value="YutG/PgpA"/>
</dbReference>
<dbReference type="AlphaFoldDB" id="A0A5M6CPG9"/>